<organism evidence="5 6">
    <name type="scientific">Dyadobacter arcticus</name>
    <dbReference type="NCBI Taxonomy" id="1078754"/>
    <lineage>
        <taxon>Bacteria</taxon>
        <taxon>Pseudomonadati</taxon>
        <taxon>Bacteroidota</taxon>
        <taxon>Cytophagia</taxon>
        <taxon>Cytophagales</taxon>
        <taxon>Spirosomataceae</taxon>
        <taxon>Dyadobacter</taxon>
    </lineage>
</organism>
<feature type="domain" description="HTH araC/xylS-type" evidence="4">
    <location>
        <begin position="239"/>
        <end position="320"/>
    </location>
</feature>
<keyword evidence="6" id="KW-1185">Reference proteome</keyword>
<dbReference type="PANTHER" id="PTHR47894">
    <property type="entry name" value="HTH-TYPE TRANSCRIPTIONAL REGULATOR GADX"/>
    <property type="match status" value="1"/>
</dbReference>
<dbReference type="RefSeq" id="WP_167267319.1">
    <property type="nucleotide sequence ID" value="NZ_JAASQJ010000001.1"/>
</dbReference>
<evidence type="ECO:0000256" key="1">
    <source>
        <dbReference type="ARBA" id="ARBA00023015"/>
    </source>
</evidence>
<proteinExistence type="predicted"/>
<keyword evidence="3" id="KW-0804">Transcription</keyword>
<evidence type="ECO:0000256" key="2">
    <source>
        <dbReference type="ARBA" id="ARBA00023125"/>
    </source>
</evidence>
<dbReference type="Pfam" id="PF12625">
    <property type="entry name" value="Arabinose_bd"/>
    <property type="match status" value="1"/>
</dbReference>
<dbReference type="SMART" id="SM00342">
    <property type="entry name" value="HTH_ARAC"/>
    <property type="match status" value="1"/>
</dbReference>
<dbReference type="PROSITE" id="PS01124">
    <property type="entry name" value="HTH_ARAC_FAMILY_2"/>
    <property type="match status" value="1"/>
</dbReference>
<name>A0ABX0UHU6_9BACT</name>
<evidence type="ECO:0000259" key="4">
    <source>
        <dbReference type="PROSITE" id="PS01124"/>
    </source>
</evidence>
<gene>
    <name evidence="5" type="ORF">FHS68_000750</name>
</gene>
<dbReference type="InterPro" id="IPR032687">
    <property type="entry name" value="AraC-type_N"/>
</dbReference>
<dbReference type="Proteomes" id="UP001179181">
    <property type="component" value="Unassembled WGS sequence"/>
</dbReference>
<dbReference type="Pfam" id="PF12833">
    <property type="entry name" value="HTH_18"/>
    <property type="match status" value="1"/>
</dbReference>
<dbReference type="InterPro" id="IPR009057">
    <property type="entry name" value="Homeodomain-like_sf"/>
</dbReference>
<evidence type="ECO:0000256" key="3">
    <source>
        <dbReference type="ARBA" id="ARBA00023163"/>
    </source>
</evidence>
<keyword evidence="1" id="KW-0805">Transcription regulation</keyword>
<dbReference type="Gene3D" id="1.10.10.60">
    <property type="entry name" value="Homeodomain-like"/>
    <property type="match status" value="1"/>
</dbReference>
<dbReference type="SUPFAM" id="SSF46689">
    <property type="entry name" value="Homeodomain-like"/>
    <property type="match status" value="1"/>
</dbReference>
<reference evidence="5 6" key="1">
    <citation type="submission" date="2020-03" db="EMBL/GenBank/DDBJ databases">
        <title>Genomic Encyclopedia of Type Strains, Phase IV (KMG-IV): sequencing the most valuable type-strain genomes for metagenomic binning, comparative biology and taxonomic classification.</title>
        <authorList>
            <person name="Goeker M."/>
        </authorList>
    </citation>
    <scope>NUCLEOTIDE SEQUENCE [LARGE SCALE GENOMIC DNA]</scope>
    <source>
        <strain evidence="5 6">DSM 102865</strain>
    </source>
</reference>
<comment type="caution">
    <text evidence="5">The sequence shown here is derived from an EMBL/GenBank/DDBJ whole genome shotgun (WGS) entry which is preliminary data.</text>
</comment>
<sequence length="327" mass="37571">MKILAQHLQHFIDYTQVRGLAPERLAITLAGLPVGWTKENAALSEEDFYKALKMLIHETRDEFLGIRCGQFISLKLLGLIYQISMQVTTVEEAFHYLGSYLNTTIPIITIESNISIERAIVRFTINNSEDDCNRIILENCLTVISKELKMMTVDSLIVELGTPYHHSGYPAGWYMDSNFTVSFSPSILKANLKDTQQLHLDILIPEYLKMVEQLNGGSGFADKVKLTMLCMSDPKLPDIQAIADSLHMTPRTLQRRLAKENRAFREIVDEMKKQICQFLMWHEPYSISGISYILGYSEPASFIHSFKKWYGDSPVKFRKKQKYANWE</sequence>
<evidence type="ECO:0000313" key="5">
    <source>
        <dbReference type="EMBL" id="NIJ51594.1"/>
    </source>
</evidence>
<protein>
    <submittedName>
        <fullName evidence="5">AraC-like DNA-binding protein</fullName>
    </submittedName>
</protein>
<evidence type="ECO:0000313" key="6">
    <source>
        <dbReference type="Proteomes" id="UP001179181"/>
    </source>
</evidence>
<dbReference type="EMBL" id="JAASQJ010000001">
    <property type="protein sequence ID" value="NIJ51594.1"/>
    <property type="molecule type" value="Genomic_DNA"/>
</dbReference>
<dbReference type="PANTHER" id="PTHR47894:SF4">
    <property type="entry name" value="HTH-TYPE TRANSCRIPTIONAL REGULATOR GADX"/>
    <property type="match status" value="1"/>
</dbReference>
<dbReference type="InterPro" id="IPR018060">
    <property type="entry name" value="HTH_AraC"/>
</dbReference>
<keyword evidence="2" id="KW-0238">DNA-binding</keyword>
<accession>A0ABX0UHU6</accession>